<keyword evidence="1" id="KW-0812">Transmembrane</keyword>
<evidence type="ECO:0000256" key="1">
    <source>
        <dbReference type="SAM" id="Phobius"/>
    </source>
</evidence>
<keyword evidence="3" id="KW-0808">Transferase</keyword>
<dbReference type="GO" id="GO:0016747">
    <property type="term" value="F:acyltransferase activity, transferring groups other than amino-acyl groups"/>
    <property type="evidence" value="ECO:0007669"/>
    <property type="project" value="InterPro"/>
</dbReference>
<evidence type="ECO:0000313" key="4">
    <source>
        <dbReference type="Proteomes" id="UP000295258"/>
    </source>
</evidence>
<evidence type="ECO:0000313" key="3">
    <source>
        <dbReference type="EMBL" id="TDC97919.1"/>
    </source>
</evidence>
<dbReference type="EMBL" id="SMKO01000145">
    <property type="protein sequence ID" value="TDC97919.1"/>
    <property type="molecule type" value="Genomic_DNA"/>
</dbReference>
<protein>
    <submittedName>
        <fullName evidence="3">Acyltransferase</fullName>
    </submittedName>
</protein>
<feature type="non-terminal residue" evidence="3">
    <location>
        <position position="294"/>
    </location>
</feature>
<feature type="domain" description="Acyltransferase 3" evidence="2">
    <location>
        <begin position="26"/>
        <end position="247"/>
    </location>
</feature>
<feature type="transmembrane region" description="Helical" evidence="1">
    <location>
        <begin position="69"/>
        <end position="90"/>
    </location>
</feature>
<keyword evidence="3" id="KW-0012">Acyltransferase</keyword>
<proteinExistence type="predicted"/>
<feature type="transmembrane region" description="Helical" evidence="1">
    <location>
        <begin position="173"/>
        <end position="190"/>
    </location>
</feature>
<feature type="transmembrane region" description="Helical" evidence="1">
    <location>
        <begin position="28"/>
        <end position="49"/>
    </location>
</feature>
<sequence>MGAIERAARELRRKAEQTPAHRDRHVDLLRAVAIAAVVTGHWLVLSVSYDGGLHGVNVLDVVPWTRPLTWLFQVMPIFFLVGGYANAASLAAHRRDGGGATGWTLRRTDRLVRPTTMLLAVLTAAGLAAGVAGVGPELVGMGVWLAGIPLWFLVAYLSAVVLTPVMHALHRRYGLAVPIVLAALVAAGDMGRLVPWLPYSGAGNYLFAWLAVHQLGFAWQDGRLSARPAVALPLAMSGLAALVGLTVFGPYPISMVAVQRGGQLPVRLAGGAPARLRLAGRAPVRPPGRRAAPG</sequence>
<feature type="transmembrane region" description="Helical" evidence="1">
    <location>
        <begin position="229"/>
        <end position="251"/>
    </location>
</feature>
<dbReference type="AlphaFoldDB" id="A0A4R4VE71"/>
<dbReference type="Proteomes" id="UP000295258">
    <property type="component" value="Unassembled WGS sequence"/>
</dbReference>
<name>A0A4R4VE71_9ACTN</name>
<comment type="caution">
    <text evidence="3">The sequence shown here is derived from an EMBL/GenBank/DDBJ whole genome shotgun (WGS) entry which is preliminary data.</text>
</comment>
<accession>A0A4R4VE71</accession>
<feature type="transmembrane region" description="Helical" evidence="1">
    <location>
        <begin position="111"/>
        <end position="135"/>
    </location>
</feature>
<dbReference type="InterPro" id="IPR002656">
    <property type="entry name" value="Acyl_transf_3_dom"/>
</dbReference>
<keyword evidence="1" id="KW-1133">Transmembrane helix</keyword>
<keyword evidence="4" id="KW-1185">Reference proteome</keyword>
<dbReference type="Pfam" id="PF01757">
    <property type="entry name" value="Acyl_transf_3"/>
    <property type="match status" value="1"/>
</dbReference>
<evidence type="ECO:0000259" key="2">
    <source>
        <dbReference type="Pfam" id="PF01757"/>
    </source>
</evidence>
<dbReference type="RefSeq" id="WP_132601852.1">
    <property type="nucleotide sequence ID" value="NZ_SMKO01000145.1"/>
</dbReference>
<keyword evidence="1" id="KW-0472">Membrane</keyword>
<reference evidence="3 4" key="1">
    <citation type="submission" date="2019-03" db="EMBL/GenBank/DDBJ databases">
        <title>Draft genome sequences of novel Actinobacteria.</title>
        <authorList>
            <person name="Sahin N."/>
            <person name="Ay H."/>
            <person name="Saygin H."/>
        </authorList>
    </citation>
    <scope>NUCLEOTIDE SEQUENCE [LARGE SCALE GENOMIC DNA]</scope>
    <source>
        <strain evidence="3 4">KC310</strain>
    </source>
</reference>
<feature type="transmembrane region" description="Helical" evidence="1">
    <location>
        <begin position="141"/>
        <end position="161"/>
    </location>
</feature>
<organism evidence="3 4">
    <name type="scientific">Nonomuraea deserti</name>
    <dbReference type="NCBI Taxonomy" id="1848322"/>
    <lineage>
        <taxon>Bacteria</taxon>
        <taxon>Bacillati</taxon>
        <taxon>Actinomycetota</taxon>
        <taxon>Actinomycetes</taxon>
        <taxon>Streptosporangiales</taxon>
        <taxon>Streptosporangiaceae</taxon>
        <taxon>Nonomuraea</taxon>
    </lineage>
</organism>
<gene>
    <name evidence="3" type="ORF">E1292_36215</name>
</gene>